<proteinExistence type="predicted"/>
<dbReference type="AlphaFoldDB" id="A0A844AFP2"/>
<dbReference type="EMBL" id="WISZ01000161">
    <property type="protein sequence ID" value="MQX10848.1"/>
    <property type="molecule type" value="Genomic_DNA"/>
</dbReference>
<evidence type="ECO:0000313" key="1">
    <source>
        <dbReference type="EMBL" id="MQX10848.1"/>
    </source>
</evidence>
<gene>
    <name evidence="1" type="ORF">GHK48_21890</name>
</gene>
<comment type="caution">
    <text evidence="1">The sequence shown here is derived from an EMBL/GenBank/DDBJ whole genome shotgun (WGS) entry which is preliminary data.</text>
</comment>
<protein>
    <submittedName>
        <fullName evidence="1">Uncharacterized protein</fullName>
    </submittedName>
</protein>
<accession>A0A844AFP2</accession>
<dbReference type="Proteomes" id="UP000466694">
    <property type="component" value="Unassembled WGS sequence"/>
</dbReference>
<reference evidence="1 2" key="1">
    <citation type="journal article" date="2013" name="Genome Biol.">
        <title>Comparative genomics of the core and accessory genomes of 48 Sinorhizobium strains comprising five genospecies.</title>
        <authorList>
            <person name="Sugawara M."/>
            <person name="Epstein B."/>
            <person name="Badgley B.D."/>
            <person name="Unno T."/>
            <person name="Xu L."/>
            <person name="Reese J."/>
            <person name="Gyaneshwar P."/>
            <person name="Denny R."/>
            <person name="Mudge J."/>
            <person name="Bharti A.K."/>
            <person name="Farmer A.D."/>
            <person name="May G.D."/>
            <person name="Woodward J.E."/>
            <person name="Medigue C."/>
            <person name="Vallenet D."/>
            <person name="Lajus A."/>
            <person name="Rouy Z."/>
            <person name="Martinez-Vaz B."/>
            <person name="Tiffin P."/>
            <person name="Young N.D."/>
            <person name="Sadowsky M.J."/>
        </authorList>
    </citation>
    <scope>NUCLEOTIDE SEQUENCE [LARGE SCALE GENOMIC DNA]</scope>
    <source>
        <strain evidence="1 2">USDA205</strain>
    </source>
</reference>
<sequence>MHAGNAEHDFDAIGFEQIDESFADGLHFGAHARRSFRALHDSLNRSRFKDKIMQRLKVLQRPLRA</sequence>
<evidence type="ECO:0000313" key="2">
    <source>
        <dbReference type="Proteomes" id="UP000466694"/>
    </source>
</evidence>
<name>A0A844AFP2_RHIFR</name>
<organism evidence="1 2">
    <name type="scientific">Rhizobium fredii</name>
    <name type="common">Sinorhizobium fredii</name>
    <dbReference type="NCBI Taxonomy" id="380"/>
    <lineage>
        <taxon>Bacteria</taxon>
        <taxon>Pseudomonadati</taxon>
        <taxon>Pseudomonadota</taxon>
        <taxon>Alphaproteobacteria</taxon>
        <taxon>Hyphomicrobiales</taxon>
        <taxon>Rhizobiaceae</taxon>
        <taxon>Sinorhizobium/Ensifer group</taxon>
        <taxon>Sinorhizobium</taxon>
    </lineage>
</organism>